<dbReference type="Proteomes" id="UP000321721">
    <property type="component" value="Unassembled WGS sequence"/>
</dbReference>
<reference evidence="1 2" key="1">
    <citation type="submission" date="2019-08" db="EMBL/GenBank/DDBJ databases">
        <title>Genome of Vicingus serpentipes NCIMB 15042.</title>
        <authorList>
            <person name="Bowman J.P."/>
        </authorList>
    </citation>
    <scope>NUCLEOTIDE SEQUENCE [LARGE SCALE GENOMIC DNA]</scope>
    <source>
        <strain evidence="1 2">NCIMB 15042</strain>
    </source>
</reference>
<sequence>MKITITDYDQHLSEGIIHSGKRVMIESIDRGKNVIDTFYFNRTSTKYVFSPSLSFVDGYNFNQKLVDYYLICISKKSILFIEDFLKGLKNLNL</sequence>
<comment type="caution">
    <text evidence="1">The sequence shown here is derived from an EMBL/GenBank/DDBJ whole genome shotgun (WGS) entry which is preliminary data.</text>
</comment>
<proteinExistence type="predicted"/>
<organism evidence="1 2">
    <name type="scientific">Vicingus serpentipes</name>
    <dbReference type="NCBI Taxonomy" id="1926625"/>
    <lineage>
        <taxon>Bacteria</taxon>
        <taxon>Pseudomonadati</taxon>
        <taxon>Bacteroidota</taxon>
        <taxon>Flavobacteriia</taxon>
        <taxon>Flavobacteriales</taxon>
        <taxon>Vicingaceae</taxon>
        <taxon>Vicingus</taxon>
    </lineage>
</organism>
<evidence type="ECO:0000313" key="1">
    <source>
        <dbReference type="EMBL" id="TXB67255.1"/>
    </source>
</evidence>
<protein>
    <submittedName>
        <fullName evidence="1">Uncharacterized protein</fullName>
    </submittedName>
</protein>
<dbReference type="AlphaFoldDB" id="A0A5C6RZ69"/>
<dbReference type="RefSeq" id="WP_147098626.1">
    <property type="nucleotide sequence ID" value="NZ_VOOS01000001.1"/>
</dbReference>
<gene>
    <name evidence="1" type="ORF">FRY74_03455</name>
</gene>
<dbReference type="EMBL" id="VOOS01000001">
    <property type="protein sequence ID" value="TXB67255.1"/>
    <property type="molecule type" value="Genomic_DNA"/>
</dbReference>
<evidence type="ECO:0000313" key="2">
    <source>
        <dbReference type="Proteomes" id="UP000321721"/>
    </source>
</evidence>
<name>A0A5C6RZ69_9FLAO</name>
<accession>A0A5C6RZ69</accession>
<keyword evidence="2" id="KW-1185">Reference proteome</keyword>